<feature type="compositionally biased region" description="Polar residues" evidence="1">
    <location>
        <begin position="213"/>
        <end position="222"/>
    </location>
</feature>
<dbReference type="NCBIfam" id="TIGR04294">
    <property type="entry name" value="pre_pil_HX9DG"/>
    <property type="match status" value="1"/>
</dbReference>
<dbReference type="InterPro" id="IPR011453">
    <property type="entry name" value="DUF1559"/>
</dbReference>
<keyword evidence="5" id="KW-1185">Reference proteome</keyword>
<dbReference type="Proteomes" id="UP000326837">
    <property type="component" value="Chromosome"/>
</dbReference>
<dbReference type="SUPFAM" id="SSF54523">
    <property type="entry name" value="Pili subunits"/>
    <property type="match status" value="1"/>
</dbReference>
<evidence type="ECO:0000256" key="2">
    <source>
        <dbReference type="SAM" id="Phobius"/>
    </source>
</evidence>
<dbReference type="InterPro" id="IPR027558">
    <property type="entry name" value="Pre_pil_HX9DG_C"/>
</dbReference>
<dbReference type="Gene3D" id="3.30.700.10">
    <property type="entry name" value="Glycoprotein, Type 4 Pilin"/>
    <property type="match status" value="1"/>
</dbReference>
<organism evidence="4 5">
    <name type="scientific">Lacipirellula parvula</name>
    <dbReference type="NCBI Taxonomy" id="2650471"/>
    <lineage>
        <taxon>Bacteria</taxon>
        <taxon>Pseudomonadati</taxon>
        <taxon>Planctomycetota</taxon>
        <taxon>Planctomycetia</taxon>
        <taxon>Pirellulales</taxon>
        <taxon>Lacipirellulaceae</taxon>
        <taxon>Lacipirellula</taxon>
    </lineage>
</organism>
<dbReference type="PANTHER" id="PTHR30093">
    <property type="entry name" value="GENERAL SECRETION PATHWAY PROTEIN G"/>
    <property type="match status" value="1"/>
</dbReference>
<name>A0A5K7XCC1_9BACT</name>
<reference evidence="5" key="1">
    <citation type="submission" date="2019-10" db="EMBL/GenBank/DDBJ databases">
        <title>Lacipirellula parvula gen. nov., sp. nov., representing a lineage of planctomycetes widespread in freshwater anoxic habitats, and description of the family Lacipirellulaceae.</title>
        <authorList>
            <person name="Dedysh S.N."/>
            <person name="Kulichevskaya I.S."/>
            <person name="Beletsky A.V."/>
            <person name="Rakitin A.L."/>
            <person name="Mardanov A.V."/>
            <person name="Ivanova A.A."/>
            <person name="Saltykova V.X."/>
            <person name="Rijpstra W.I.C."/>
            <person name="Sinninghe Damste J.S."/>
            <person name="Ravin N.V."/>
        </authorList>
    </citation>
    <scope>NUCLEOTIDE SEQUENCE [LARGE SCALE GENOMIC DNA]</scope>
    <source>
        <strain evidence="5">PX69</strain>
    </source>
</reference>
<dbReference type="Pfam" id="PF07963">
    <property type="entry name" value="N_methyl"/>
    <property type="match status" value="1"/>
</dbReference>
<keyword evidence="2" id="KW-0472">Membrane</keyword>
<gene>
    <name evidence="4" type="ORF">PLANPX_0341</name>
</gene>
<dbReference type="AlphaFoldDB" id="A0A5K7XCC1"/>
<dbReference type="InterPro" id="IPR012902">
    <property type="entry name" value="N_methyl_site"/>
</dbReference>
<accession>A0A5K7XCC1</accession>
<dbReference type="PANTHER" id="PTHR30093:SF2">
    <property type="entry name" value="TYPE II SECRETION SYSTEM PROTEIN H"/>
    <property type="match status" value="1"/>
</dbReference>
<protein>
    <recommendedName>
        <fullName evidence="3">DUF1559 domain-containing protein</fullName>
    </recommendedName>
</protein>
<keyword evidence="2" id="KW-0812">Transmembrane</keyword>
<evidence type="ECO:0000313" key="5">
    <source>
        <dbReference type="Proteomes" id="UP000326837"/>
    </source>
</evidence>
<dbReference type="InterPro" id="IPR045584">
    <property type="entry name" value="Pilin-like"/>
</dbReference>
<dbReference type="KEGG" id="lpav:PLANPX_0341"/>
<feature type="transmembrane region" description="Helical" evidence="2">
    <location>
        <begin position="66"/>
        <end position="87"/>
    </location>
</feature>
<dbReference type="NCBIfam" id="TIGR02532">
    <property type="entry name" value="IV_pilin_GFxxxE"/>
    <property type="match status" value="1"/>
</dbReference>
<sequence length="362" mass="39448">MTAGMKPAARLDFFLESELCCYRRGYTLQQRIESRCYRADCRPPPACESCPMTNTSPCRRRTAFTLVELLVVIAIIGVLVALILPAVQAAREAARRTQCQNNLRQIGLALQLHHDAKGRFPAASHGFPLKPLGTDQYAVSWAFELLPYMEQQAMYAAHNPAIRADDDANSTAMRTPVSAFYCPTRRSPVADRDFDNDDAPSTKRGVAAGSDYAANSGTSTQHGMPGRDEFDTTELGPIYVMSKISARQVTDGLSMTYAVGEKYLPPIDESVDPALQHVRQGDAAIFSGDARHSIVRRSSAGFPESETDDYPGKFGSLHNGVSHFAFLDGSVHTIEHTLDVATLVMLSAIGDGGDVPDRVFAD</sequence>
<proteinExistence type="predicted"/>
<feature type="region of interest" description="Disordered" evidence="1">
    <location>
        <begin position="189"/>
        <end position="231"/>
    </location>
</feature>
<dbReference type="Pfam" id="PF07596">
    <property type="entry name" value="SBP_bac_10"/>
    <property type="match status" value="1"/>
</dbReference>
<evidence type="ECO:0000259" key="3">
    <source>
        <dbReference type="Pfam" id="PF07596"/>
    </source>
</evidence>
<evidence type="ECO:0000313" key="4">
    <source>
        <dbReference type="EMBL" id="BBO30729.1"/>
    </source>
</evidence>
<feature type="domain" description="DUF1559" evidence="3">
    <location>
        <begin position="88"/>
        <end position="339"/>
    </location>
</feature>
<keyword evidence="2" id="KW-1133">Transmembrane helix</keyword>
<evidence type="ECO:0000256" key="1">
    <source>
        <dbReference type="SAM" id="MobiDB-lite"/>
    </source>
</evidence>
<dbReference type="EMBL" id="AP021861">
    <property type="protein sequence ID" value="BBO30729.1"/>
    <property type="molecule type" value="Genomic_DNA"/>
</dbReference>